<gene>
    <name evidence="1" type="ORF">MANES_06G030200</name>
</gene>
<organism evidence="1">
    <name type="scientific">Manihot esculenta</name>
    <name type="common">Cassava</name>
    <name type="synonym">Jatropha manihot</name>
    <dbReference type="NCBI Taxonomy" id="3983"/>
    <lineage>
        <taxon>Eukaryota</taxon>
        <taxon>Viridiplantae</taxon>
        <taxon>Streptophyta</taxon>
        <taxon>Embryophyta</taxon>
        <taxon>Tracheophyta</taxon>
        <taxon>Spermatophyta</taxon>
        <taxon>Magnoliopsida</taxon>
        <taxon>eudicotyledons</taxon>
        <taxon>Gunneridae</taxon>
        <taxon>Pentapetalae</taxon>
        <taxon>rosids</taxon>
        <taxon>fabids</taxon>
        <taxon>Malpighiales</taxon>
        <taxon>Euphorbiaceae</taxon>
        <taxon>Crotonoideae</taxon>
        <taxon>Manihoteae</taxon>
        <taxon>Manihot</taxon>
    </lineage>
</organism>
<dbReference type="AlphaFoldDB" id="A0A2C9VMD5"/>
<evidence type="ECO:0008006" key="2">
    <source>
        <dbReference type="Google" id="ProtNLM"/>
    </source>
</evidence>
<name>A0A2C9VMD5_MANES</name>
<proteinExistence type="predicted"/>
<sequence length="186" mass="21553">MYKVNYFPNCTFLEAKTNPRANYTWQSLMKAKWVIEKGAGWLIGNGETIRIWKDSWLPQQNGFWVWSIAGNFDNNAIVCELFHENRLEWNMDLIRSTFLPFEVEQVLQLPLSGKHEHDVIMWTWSKQGRFTVRLAYHFIFSSNQVDTASMSSPQQSFNPKVWKLNIPPKGTSGSTSNVIMGELEGT</sequence>
<evidence type="ECO:0000313" key="1">
    <source>
        <dbReference type="EMBL" id="OAY46819.1"/>
    </source>
</evidence>
<accession>A0A2C9VMD5</accession>
<reference evidence="1" key="1">
    <citation type="submission" date="2016-02" db="EMBL/GenBank/DDBJ databases">
        <title>WGS assembly of Manihot esculenta.</title>
        <authorList>
            <person name="Bredeson J.V."/>
            <person name="Prochnik S.E."/>
            <person name="Lyons J.B."/>
            <person name="Schmutz J."/>
            <person name="Grimwood J."/>
            <person name="Vrebalov J."/>
            <person name="Bart R.S."/>
            <person name="Amuge T."/>
            <person name="Ferguson M.E."/>
            <person name="Green R."/>
            <person name="Putnam N."/>
            <person name="Stites J."/>
            <person name="Rounsley S."/>
            <person name="Rokhsar D.S."/>
        </authorList>
    </citation>
    <scope>NUCLEOTIDE SEQUENCE [LARGE SCALE GENOMIC DNA]</scope>
    <source>
        <tissue evidence="1">Leaf</tissue>
    </source>
</reference>
<dbReference type="EMBL" id="CM004392">
    <property type="protein sequence ID" value="OAY46819.1"/>
    <property type="molecule type" value="Genomic_DNA"/>
</dbReference>
<protein>
    <recommendedName>
        <fullName evidence="2">Reverse transcriptase zinc-binding domain-containing protein</fullName>
    </recommendedName>
</protein>
<dbReference type="STRING" id="3983.A0A2C9VMD5"/>